<reference evidence="1" key="1">
    <citation type="submission" date="2020-04" db="EMBL/GenBank/DDBJ databases">
        <authorList>
            <person name="Chiriac C."/>
            <person name="Salcher M."/>
            <person name="Ghai R."/>
            <person name="Kavagutti S V."/>
        </authorList>
    </citation>
    <scope>NUCLEOTIDE SEQUENCE</scope>
</reference>
<dbReference type="InterPro" id="IPR031868">
    <property type="entry name" value="Phage_clamp_gp62"/>
</dbReference>
<dbReference type="Pfam" id="PF16790">
    <property type="entry name" value="Phage_clamp_A"/>
    <property type="match status" value="1"/>
</dbReference>
<dbReference type="EMBL" id="LR796420">
    <property type="protein sequence ID" value="CAB4143304.1"/>
    <property type="molecule type" value="Genomic_DNA"/>
</dbReference>
<protein>
    <submittedName>
        <fullName evidence="1">Bacteriophage clamp loader A subunit</fullName>
    </submittedName>
</protein>
<gene>
    <name evidence="1" type="ORF">UFOVP449_154</name>
</gene>
<evidence type="ECO:0000313" key="1">
    <source>
        <dbReference type="EMBL" id="CAB4143304.1"/>
    </source>
</evidence>
<sequence>MAAKKLFDHLIALTAEQDPYYFNKLTEEDKKSWSNFMINRFLSMKPEWVELIASIQPLTQTLEPEQMYKLYINILPKGRQYLKYTKGKSEDKYEQFLVELIKKEYDCSERQAIEYIEVLYSTREGRENIQYICERYAVPKREIAKLKLKI</sequence>
<proteinExistence type="predicted"/>
<name>A0A6J5M9D9_9CAUD</name>
<dbReference type="GO" id="GO:0006260">
    <property type="term" value="P:DNA replication"/>
    <property type="evidence" value="ECO:0007669"/>
    <property type="project" value="InterPro"/>
</dbReference>
<organism evidence="1">
    <name type="scientific">uncultured Caudovirales phage</name>
    <dbReference type="NCBI Taxonomy" id="2100421"/>
    <lineage>
        <taxon>Viruses</taxon>
        <taxon>Duplodnaviria</taxon>
        <taxon>Heunggongvirae</taxon>
        <taxon>Uroviricota</taxon>
        <taxon>Caudoviricetes</taxon>
        <taxon>Peduoviridae</taxon>
        <taxon>Maltschvirus</taxon>
        <taxon>Maltschvirus maltsch</taxon>
    </lineage>
</organism>
<dbReference type="GO" id="GO:0003677">
    <property type="term" value="F:DNA binding"/>
    <property type="evidence" value="ECO:0007669"/>
    <property type="project" value="InterPro"/>
</dbReference>
<accession>A0A6J5M9D9</accession>